<evidence type="ECO:0000256" key="1">
    <source>
        <dbReference type="SAM" id="SignalP"/>
    </source>
</evidence>
<protein>
    <submittedName>
        <fullName evidence="3">D-alanyl-D-alanine carboxypeptidase</fullName>
    </submittedName>
</protein>
<keyword evidence="3" id="KW-0121">Carboxypeptidase</keyword>
<gene>
    <name evidence="3" type="ORF">FB381_4476</name>
</gene>
<feature type="chain" id="PRO_5022103099" evidence="1">
    <location>
        <begin position="29"/>
        <end position="422"/>
    </location>
</feature>
<dbReference type="OrthoDB" id="9809635at2"/>
<dbReference type="PANTHER" id="PTHR46825">
    <property type="entry name" value="D-ALANYL-D-ALANINE-CARBOXYPEPTIDASE/ENDOPEPTIDASE AMPH"/>
    <property type="match status" value="1"/>
</dbReference>
<keyword evidence="3" id="KW-0378">Hydrolase</keyword>
<dbReference type="AlphaFoldDB" id="A0A543AD77"/>
<dbReference type="PANTHER" id="PTHR46825:SF7">
    <property type="entry name" value="D-ALANYL-D-ALANINE CARBOXYPEPTIDASE"/>
    <property type="match status" value="1"/>
</dbReference>
<dbReference type="RefSeq" id="WP_141782251.1">
    <property type="nucleotide sequence ID" value="NZ_VFOV01000001.1"/>
</dbReference>
<keyword evidence="3" id="KW-0645">Protease</keyword>
<dbReference type="Pfam" id="PF00144">
    <property type="entry name" value="Beta-lactamase"/>
    <property type="match status" value="1"/>
</dbReference>
<proteinExistence type="predicted"/>
<feature type="domain" description="Beta-lactamase-related" evidence="2">
    <location>
        <begin position="103"/>
        <end position="377"/>
    </location>
</feature>
<dbReference type="InterPro" id="IPR012338">
    <property type="entry name" value="Beta-lactam/transpept-like"/>
</dbReference>
<sequence>MSRKILRTSTAALAAVLLPLTAVPAAYADPAPKPSPTWQDPTALTREATAIAERTAAERAAAAKQGLQAKTAAPTATDLDAAVDSLIADGAVGVTARVEAPDLEWSGSGGVREVGKNKPVKDGDRFHVASNTKTMIATLVMQEVERGTWTLDTPADDVLPGIFPDGVTIQHLLSHTSGAPRGPEELLLTRIDDPDSWEQFIDAVKQHYTEAEHLAAMRSVDWLFEPGTDFSYSNYGYVALGVMLEEETGQELDDLLRRRIFKPAGMHRSDYPETSHNRGPFLEGAVTIDQTGWQPLTDLDPSVFRASGAATSTTRDLASLNEALLTGDLVSPASVDAMLPPRAGSADPEYGLGIYRVADPCTEGEYLYGHDGAHFGTESINWSSRDGKRQISLAWTGRDYTGATEPPYDLGLLLEPMLLATC</sequence>
<evidence type="ECO:0000259" key="2">
    <source>
        <dbReference type="Pfam" id="PF00144"/>
    </source>
</evidence>
<dbReference type="EMBL" id="VFOV01000001">
    <property type="protein sequence ID" value="TQL70538.1"/>
    <property type="molecule type" value="Genomic_DNA"/>
</dbReference>
<keyword evidence="1" id="KW-0732">Signal</keyword>
<name>A0A543AD77_9ACTN</name>
<accession>A0A543AD77</accession>
<dbReference type="SUPFAM" id="SSF56601">
    <property type="entry name" value="beta-lactamase/transpeptidase-like"/>
    <property type="match status" value="1"/>
</dbReference>
<keyword evidence="4" id="KW-1185">Reference proteome</keyword>
<dbReference type="GO" id="GO:0004180">
    <property type="term" value="F:carboxypeptidase activity"/>
    <property type="evidence" value="ECO:0007669"/>
    <property type="project" value="UniProtKB-KW"/>
</dbReference>
<evidence type="ECO:0000313" key="4">
    <source>
        <dbReference type="Proteomes" id="UP000320209"/>
    </source>
</evidence>
<evidence type="ECO:0000313" key="3">
    <source>
        <dbReference type="EMBL" id="TQL70538.1"/>
    </source>
</evidence>
<organism evidence="3 4">
    <name type="scientific">Nocardioides albertanoniae</name>
    <dbReference type="NCBI Taxonomy" id="1175486"/>
    <lineage>
        <taxon>Bacteria</taxon>
        <taxon>Bacillati</taxon>
        <taxon>Actinomycetota</taxon>
        <taxon>Actinomycetes</taxon>
        <taxon>Propionibacteriales</taxon>
        <taxon>Nocardioidaceae</taxon>
        <taxon>Nocardioides</taxon>
    </lineage>
</organism>
<comment type="caution">
    <text evidence="3">The sequence shown here is derived from an EMBL/GenBank/DDBJ whole genome shotgun (WGS) entry which is preliminary data.</text>
</comment>
<dbReference type="Gene3D" id="3.40.710.10">
    <property type="entry name" value="DD-peptidase/beta-lactamase superfamily"/>
    <property type="match status" value="1"/>
</dbReference>
<feature type="signal peptide" evidence="1">
    <location>
        <begin position="1"/>
        <end position="28"/>
    </location>
</feature>
<dbReference type="InterPro" id="IPR001466">
    <property type="entry name" value="Beta-lactam-related"/>
</dbReference>
<reference evidence="3 4" key="1">
    <citation type="submission" date="2019-06" db="EMBL/GenBank/DDBJ databases">
        <title>Sequencing the genomes of 1000 actinobacteria strains.</title>
        <authorList>
            <person name="Klenk H.-P."/>
        </authorList>
    </citation>
    <scope>NUCLEOTIDE SEQUENCE [LARGE SCALE GENOMIC DNA]</scope>
    <source>
        <strain evidence="3 4">DSM 25218</strain>
    </source>
</reference>
<dbReference type="InterPro" id="IPR050491">
    <property type="entry name" value="AmpC-like"/>
</dbReference>
<dbReference type="Proteomes" id="UP000320209">
    <property type="component" value="Unassembled WGS sequence"/>
</dbReference>